<dbReference type="GO" id="GO:0015179">
    <property type="term" value="F:L-amino acid transmembrane transporter activity"/>
    <property type="evidence" value="ECO:0000318"/>
    <property type="project" value="GO_Central"/>
</dbReference>
<keyword evidence="8" id="KW-1185">Reference proteome</keyword>
<feature type="transmembrane region" description="Helical" evidence="5">
    <location>
        <begin position="342"/>
        <end position="360"/>
    </location>
</feature>
<dbReference type="GO" id="GO:0005774">
    <property type="term" value="C:vacuolar membrane"/>
    <property type="evidence" value="ECO:0000318"/>
    <property type="project" value="GO_Central"/>
</dbReference>
<feature type="transmembrane region" description="Helical" evidence="5">
    <location>
        <begin position="179"/>
        <end position="200"/>
    </location>
</feature>
<evidence type="ECO:0000256" key="1">
    <source>
        <dbReference type="ARBA" id="ARBA00004141"/>
    </source>
</evidence>
<dbReference type="PANTHER" id="PTHR22950:SF349">
    <property type="entry name" value="AMINO ACID TRANSPORTER TRANSMEMBRANE DOMAIN-CONTAINING PROTEIN"/>
    <property type="match status" value="1"/>
</dbReference>
<comment type="subcellular location">
    <subcellularLocation>
        <location evidence="1">Membrane</location>
        <topology evidence="1">Multi-pass membrane protein</topology>
    </subcellularLocation>
</comment>
<feature type="transmembrane region" description="Helical" evidence="5">
    <location>
        <begin position="154"/>
        <end position="172"/>
    </location>
</feature>
<organism evidence="7 8">
    <name type="scientific">Trichomonas vaginalis (strain ATCC PRA-98 / G3)</name>
    <dbReference type="NCBI Taxonomy" id="412133"/>
    <lineage>
        <taxon>Eukaryota</taxon>
        <taxon>Metamonada</taxon>
        <taxon>Parabasalia</taxon>
        <taxon>Trichomonadida</taxon>
        <taxon>Trichomonadidae</taxon>
        <taxon>Trichomonas</taxon>
    </lineage>
</organism>
<dbReference type="PANTHER" id="PTHR22950">
    <property type="entry name" value="AMINO ACID TRANSPORTER"/>
    <property type="match status" value="1"/>
</dbReference>
<feature type="transmembrane region" description="Helical" evidence="5">
    <location>
        <begin position="400"/>
        <end position="420"/>
    </location>
</feature>
<reference evidence="7" key="1">
    <citation type="submission" date="2006-10" db="EMBL/GenBank/DDBJ databases">
        <authorList>
            <person name="Amadeo P."/>
            <person name="Zhao Q."/>
            <person name="Wortman J."/>
            <person name="Fraser-Liggett C."/>
            <person name="Carlton J."/>
        </authorList>
    </citation>
    <scope>NUCLEOTIDE SEQUENCE</scope>
    <source>
        <strain evidence="7">G3</strain>
    </source>
</reference>
<dbReference type="Proteomes" id="UP000001542">
    <property type="component" value="Unassembled WGS sequence"/>
</dbReference>
<feature type="transmembrane region" description="Helical" evidence="5">
    <location>
        <begin position="62"/>
        <end position="85"/>
    </location>
</feature>
<evidence type="ECO:0000259" key="6">
    <source>
        <dbReference type="Pfam" id="PF01490"/>
    </source>
</evidence>
<sequence>MIGGDLLYKDFKYNGGSNDGSTLLYSNKNEENSISLATCVVIILNSALVDDPFFVPGQMLSGFMLTIFVGVFVLILTQLSFHIFVKTWAFNQLNSHVSIWQSLYGKYSSVIPKALLLLAFISNSSVSVRDNVDQFHDLFSYFSPDSVKIVNNDWLIKYLFTFILTIPALLHPRLGKMKIMCAVALTLLLISLLCEAVLMFKTIKVDSFDPQKQIRYWSTDFRMMNALFDTFNTVYFSHPFVALISDDLYKATRSKITKMTWIISICSFLLLLSGGFFGYFTFFDSSIDDNILFGYSNTKDPFLIIAKICCLLKTALANNMFVFIATVSVLGIFTQYNEKLTILRIFVGIVIWTLVMFINYSGTGLMKLVDLLGGYSFMLLAYFLPSIFFLSMYKFKYPGWSILCIGVLLVSSVILGWASYCNVGSYIKYLKGE</sequence>
<dbReference type="VEuPathDB" id="TrichDB:TVAGG3_0998420"/>
<feature type="domain" description="Amino acid transporter transmembrane" evidence="6">
    <location>
        <begin position="62"/>
        <end position="406"/>
    </location>
</feature>
<accession>A2DDJ2</accession>
<dbReference type="AlphaFoldDB" id="A2DDJ2"/>
<feature type="transmembrane region" description="Helical" evidence="5">
    <location>
        <begin position="372"/>
        <end position="393"/>
    </location>
</feature>
<reference evidence="7" key="2">
    <citation type="journal article" date="2007" name="Science">
        <title>Draft genome sequence of the sexually transmitted pathogen Trichomonas vaginalis.</title>
        <authorList>
            <person name="Carlton J.M."/>
            <person name="Hirt R.P."/>
            <person name="Silva J.C."/>
            <person name="Delcher A.L."/>
            <person name="Schatz M."/>
            <person name="Zhao Q."/>
            <person name="Wortman J.R."/>
            <person name="Bidwell S.L."/>
            <person name="Alsmark U.C.M."/>
            <person name="Besteiro S."/>
            <person name="Sicheritz-Ponten T."/>
            <person name="Noel C.J."/>
            <person name="Dacks J.B."/>
            <person name="Foster P.G."/>
            <person name="Simillion C."/>
            <person name="Van de Peer Y."/>
            <person name="Miranda-Saavedra D."/>
            <person name="Barton G.J."/>
            <person name="Westrop G.D."/>
            <person name="Mueller S."/>
            <person name="Dessi D."/>
            <person name="Fiori P.L."/>
            <person name="Ren Q."/>
            <person name="Paulsen I."/>
            <person name="Zhang H."/>
            <person name="Bastida-Corcuera F.D."/>
            <person name="Simoes-Barbosa A."/>
            <person name="Brown M.T."/>
            <person name="Hayes R.D."/>
            <person name="Mukherjee M."/>
            <person name="Okumura C.Y."/>
            <person name="Schneider R."/>
            <person name="Smith A.J."/>
            <person name="Vanacova S."/>
            <person name="Villalvazo M."/>
            <person name="Haas B.J."/>
            <person name="Pertea M."/>
            <person name="Feldblyum T.V."/>
            <person name="Utterback T.R."/>
            <person name="Shu C.L."/>
            <person name="Osoegawa K."/>
            <person name="de Jong P.J."/>
            <person name="Hrdy I."/>
            <person name="Horvathova L."/>
            <person name="Zubacova Z."/>
            <person name="Dolezal P."/>
            <person name="Malik S.B."/>
            <person name="Logsdon J.M. Jr."/>
            <person name="Henze K."/>
            <person name="Gupta A."/>
            <person name="Wang C.C."/>
            <person name="Dunne R.L."/>
            <person name="Upcroft J.A."/>
            <person name="Upcroft P."/>
            <person name="White O."/>
            <person name="Salzberg S.L."/>
            <person name="Tang P."/>
            <person name="Chiu C.-H."/>
            <person name="Lee Y.-S."/>
            <person name="Embley T.M."/>
            <person name="Coombs G.H."/>
            <person name="Mottram J.C."/>
            <person name="Tachezy J."/>
            <person name="Fraser-Liggett C.M."/>
            <person name="Johnson P.J."/>
        </authorList>
    </citation>
    <scope>NUCLEOTIDE SEQUENCE [LARGE SCALE GENOMIC DNA]</scope>
    <source>
        <strain evidence="7">G3</strain>
    </source>
</reference>
<dbReference type="RefSeq" id="XP_001582354.1">
    <property type="nucleotide sequence ID" value="XM_001582304.1"/>
</dbReference>
<dbReference type="VEuPathDB" id="TrichDB:TVAG_198050"/>
<protein>
    <recommendedName>
        <fullName evidence="6">Amino acid transporter transmembrane domain-containing protein</fullName>
    </recommendedName>
</protein>
<evidence type="ECO:0000256" key="2">
    <source>
        <dbReference type="ARBA" id="ARBA00022692"/>
    </source>
</evidence>
<dbReference type="InterPro" id="IPR013057">
    <property type="entry name" value="AA_transpt_TM"/>
</dbReference>
<evidence type="ECO:0000256" key="4">
    <source>
        <dbReference type="ARBA" id="ARBA00023136"/>
    </source>
</evidence>
<evidence type="ECO:0000256" key="3">
    <source>
        <dbReference type="ARBA" id="ARBA00022989"/>
    </source>
</evidence>
<keyword evidence="4 5" id="KW-0472">Membrane</keyword>
<keyword evidence="3 5" id="KW-1133">Transmembrane helix</keyword>
<dbReference type="GO" id="GO:0003333">
    <property type="term" value="P:amino acid transmembrane transport"/>
    <property type="evidence" value="ECO:0000318"/>
    <property type="project" value="GO_Central"/>
</dbReference>
<dbReference type="KEGG" id="tva:5466923"/>
<dbReference type="InParanoid" id="A2DDJ2"/>
<evidence type="ECO:0000256" key="5">
    <source>
        <dbReference type="SAM" id="Phobius"/>
    </source>
</evidence>
<dbReference type="OrthoDB" id="1684102at2759"/>
<evidence type="ECO:0000313" key="8">
    <source>
        <dbReference type="Proteomes" id="UP000001542"/>
    </source>
</evidence>
<gene>
    <name evidence="7" type="ORF">TVAG_198050</name>
</gene>
<feature type="transmembrane region" description="Helical" evidence="5">
    <location>
        <begin position="302"/>
        <end position="330"/>
    </location>
</feature>
<keyword evidence="2 5" id="KW-0812">Transmembrane</keyword>
<dbReference type="EMBL" id="DS113190">
    <property type="protein sequence ID" value="EAY21368.1"/>
    <property type="molecule type" value="Genomic_DNA"/>
</dbReference>
<feature type="transmembrane region" description="Helical" evidence="5">
    <location>
        <begin position="261"/>
        <end position="282"/>
    </location>
</feature>
<name>A2DDJ2_TRIV3</name>
<dbReference type="Pfam" id="PF01490">
    <property type="entry name" value="Aa_trans"/>
    <property type="match status" value="1"/>
</dbReference>
<evidence type="ECO:0000313" key="7">
    <source>
        <dbReference type="EMBL" id="EAY21368.1"/>
    </source>
</evidence>
<proteinExistence type="predicted"/>